<organism evidence="1 2">
    <name type="scientific">Mucilaginibacter segetis</name>
    <dbReference type="NCBI Taxonomy" id="2793071"/>
    <lineage>
        <taxon>Bacteria</taxon>
        <taxon>Pseudomonadati</taxon>
        <taxon>Bacteroidota</taxon>
        <taxon>Sphingobacteriia</taxon>
        <taxon>Sphingobacteriales</taxon>
        <taxon>Sphingobacteriaceae</taxon>
        <taxon>Mucilaginibacter</taxon>
    </lineage>
</organism>
<proteinExistence type="predicted"/>
<accession>A0A934PXY8</accession>
<dbReference type="RefSeq" id="WP_200067598.1">
    <property type="nucleotide sequence ID" value="NZ_JAEHFW010000003.1"/>
</dbReference>
<dbReference type="EMBL" id="JAEHFW010000003">
    <property type="protein sequence ID" value="MBK0381073.1"/>
    <property type="molecule type" value="Genomic_DNA"/>
</dbReference>
<dbReference type="Proteomes" id="UP000613193">
    <property type="component" value="Unassembled WGS sequence"/>
</dbReference>
<sequence length="100" mass="11919">MIYYTQLIFIKPGQEQAFHAFEDKVLPLLENHNGKLLYRVRPEKSAFIEYSDDLPYEIHLVSFKDKADFETYKTDPKRLSFMEMKNNSVERIILIEGMKL</sequence>
<dbReference type="AlphaFoldDB" id="A0A934PXY8"/>
<reference evidence="1" key="1">
    <citation type="submission" date="2020-12" db="EMBL/GenBank/DDBJ databases">
        <title>Bacterial novel species Mucilaginibacter sp. SD-g isolated from soil.</title>
        <authorList>
            <person name="Jung H.-Y."/>
        </authorList>
    </citation>
    <scope>NUCLEOTIDE SEQUENCE</scope>
    <source>
        <strain evidence="1">SD-g</strain>
    </source>
</reference>
<comment type="caution">
    <text evidence="1">The sequence shown here is derived from an EMBL/GenBank/DDBJ whole genome shotgun (WGS) entry which is preliminary data.</text>
</comment>
<evidence type="ECO:0000313" key="2">
    <source>
        <dbReference type="Proteomes" id="UP000613193"/>
    </source>
</evidence>
<dbReference type="Gene3D" id="3.30.70.100">
    <property type="match status" value="1"/>
</dbReference>
<evidence type="ECO:0000313" key="1">
    <source>
        <dbReference type="EMBL" id="MBK0381073.1"/>
    </source>
</evidence>
<dbReference type="SUPFAM" id="SSF54909">
    <property type="entry name" value="Dimeric alpha+beta barrel"/>
    <property type="match status" value="1"/>
</dbReference>
<keyword evidence="2" id="KW-1185">Reference proteome</keyword>
<protein>
    <recommendedName>
        <fullName evidence="3">DUF1330 domain-containing protein</fullName>
    </recommendedName>
</protein>
<gene>
    <name evidence="1" type="ORF">I5M19_17240</name>
</gene>
<name>A0A934PXY8_9SPHI</name>
<evidence type="ECO:0008006" key="3">
    <source>
        <dbReference type="Google" id="ProtNLM"/>
    </source>
</evidence>
<dbReference type="InterPro" id="IPR011008">
    <property type="entry name" value="Dimeric_a/b-barrel"/>
</dbReference>